<protein>
    <submittedName>
        <fullName evidence="3">Uncharacterized protein</fullName>
    </submittedName>
</protein>
<evidence type="ECO:0000313" key="3">
    <source>
        <dbReference type="EMBL" id="RIA83454.1"/>
    </source>
</evidence>
<comment type="caution">
    <text evidence="3">The sequence shown here is derived from an EMBL/GenBank/DDBJ whole genome shotgun (WGS) entry which is preliminary data.</text>
</comment>
<feature type="region of interest" description="Disordered" evidence="2">
    <location>
        <begin position="114"/>
        <end position="135"/>
    </location>
</feature>
<keyword evidence="4" id="KW-1185">Reference proteome</keyword>
<dbReference type="Proteomes" id="UP000265703">
    <property type="component" value="Unassembled WGS sequence"/>
</dbReference>
<keyword evidence="1" id="KW-0175">Coiled coil</keyword>
<dbReference type="EMBL" id="QKYT01000571">
    <property type="protein sequence ID" value="RIA83454.1"/>
    <property type="molecule type" value="Genomic_DNA"/>
</dbReference>
<feature type="coiled-coil region" evidence="1">
    <location>
        <begin position="7"/>
        <end position="34"/>
    </location>
</feature>
<proteinExistence type="predicted"/>
<evidence type="ECO:0000256" key="1">
    <source>
        <dbReference type="SAM" id="Coils"/>
    </source>
</evidence>
<feature type="compositionally biased region" description="Basic and acidic residues" evidence="2">
    <location>
        <begin position="123"/>
        <end position="135"/>
    </location>
</feature>
<gene>
    <name evidence="3" type="ORF">C1645_809208</name>
</gene>
<accession>A0A397SLJ6</accession>
<reference evidence="3 4" key="1">
    <citation type="submission" date="2018-06" db="EMBL/GenBank/DDBJ databases">
        <title>Comparative genomics reveals the genomic features of Rhizophagus irregularis, R. cerebriforme, R. diaphanum and Gigaspora rosea, and their symbiotic lifestyle signature.</title>
        <authorList>
            <person name="Morin E."/>
            <person name="San Clemente H."/>
            <person name="Chen E.C.H."/>
            <person name="De La Providencia I."/>
            <person name="Hainaut M."/>
            <person name="Kuo A."/>
            <person name="Kohler A."/>
            <person name="Murat C."/>
            <person name="Tang N."/>
            <person name="Roy S."/>
            <person name="Loubradou J."/>
            <person name="Henrissat B."/>
            <person name="Grigoriev I.V."/>
            <person name="Corradi N."/>
            <person name="Roux C."/>
            <person name="Martin F.M."/>
        </authorList>
    </citation>
    <scope>NUCLEOTIDE SEQUENCE [LARGE SCALE GENOMIC DNA]</scope>
    <source>
        <strain evidence="3 4">DAOM 227022</strain>
    </source>
</reference>
<organism evidence="3 4">
    <name type="scientific">Glomus cerebriforme</name>
    <dbReference type="NCBI Taxonomy" id="658196"/>
    <lineage>
        <taxon>Eukaryota</taxon>
        <taxon>Fungi</taxon>
        <taxon>Fungi incertae sedis</taxon>
        <taxon>Mucoromycota</taxon>
        <taxon>Glomeromycotina</taxon>
        <taxon>Glomeromycetes</taxon>
        <taxon>Glomerales</taxon>
        <taxon>Glomeraceae</taxon>
        <taxon>Glomus</taxon>
    </lineage>
</organism>
<evidence type="ECO:0000256" key="2">
    <source>
        <dbReference type="SAM" id="MobiDB-lite"/>
    </source>
</evidence>
<sequence length="135" mass="15876">MNSIFSSDATPETMRKLEQELNHLEDELRPLQSQLQEKKGVVLNLENYLSTLEKEFNSSESHVIDTEKRISELRTNRRKSINNINSLDRFQAELERRKEIAKIETNIKTKTEHVSEAQLEISNQDHSRTWEGPKR</sequence>
<dbReference type="Gene3D" id="1.10.287.1490">
    <property type="match status" value="1"/>
</dbReference>
<dbReference type="SUPFAM" id="SSF90257">
    <property type="entry name" value="Myosin rod fragments"/>
    <property type="match status" value="1"/>
</dbReference>
<dbReference type="AlphaFoldDB" id="A0A397SLJ6"/>
<evidence type="ECO:0000313" key="4">
    <source>
        <dbReference type="Proteomes" id="UP000265703"/>
    </source>
</evidence>
<name>A0A397SLJ6_9GLOM</name>